<dbReference type="EnsemblMetazoa" id="CPIJ015595-RA">
    <property type="protein sequence ID" value="CPIJ015595-PA"/>
    <property type="gene ID" value="CPIJ015595"/>
</dbReference>
<dbReference type="InterPro" id="IPR012340">
    <property type="entry name" value="NA-bd_OB-fold"/>
</dbReference>
<accession>B0X800</accession>
<dbReference type="Pfam" id="PF17207">
    <property type="entry name" value="MCM_OB"/>
    <property type="match status" value="1"/>
</dbReference>
<evidence type="ECO:0000313" key="4">
    <source>
        <dbReference type="Proteomes" id="UP000002320"/>
    </source>
</evidence>
<dbReference type="eggNOG" id="KOG0482">
    <property type="taxonomic scope" value="Eukaryota"/>
</dbReference>
<evidence type="ECO:0000313" key="3">
    <source>
        <dbReference type="EnsemblMetazoa" id="CPIJ015595-PA"/>
    </source>
</evidence>
<dbReference type="EMBL" id="DS232470">
    <property type="protein sequence ID" value="EDS42219.1"/>
    <property type="molecule type" value="Genomic_DNA"/>
</dbReference>
<evidence type="ECO:0000259" key="1">
    <source>
        <dbReference type="Pfam" id="PF17207"/>
    </source>
</evidence>
<dbReference type="AlphaFoldDB" id="B0X800"/>
<proteinExistence type="predicted"/>
<dbReference type="HOGENOM" id="CLU_1596159_0_0_1"/>
<protein>
    <submittedName>
        <fullName evidence="3">DNA replication licensing factor MCM7</fullName>
    </submittedName>
</protein>
<sequence length="167" mass="18478">MRPIALVGMFRGGDDPGQDGSVTSKFMKFQEKTIQEHSNRIPVGHIPHLLTVMCRDETQSRQCGPQHLRLAKHINFVHSYGKLPLSRIKSLDMSLIRGWTFPTDGRASYMSSLSTSSGLGIQNTSDKIFALVRRLAGASNTVKVSDVMERCTTKGYKPGQEDPASRS</sequence>
<dbReference type="Gene3D" id="2.40.50.140">
    <property type="entry name" value="Nucleic acid-binding proteins"/>
    <property type="match status" value="1"/>
</dbReference>
<reference evidence="2" key="1">
    <citation type="submission" date="2007-03" db="EMBL/GenBank/DDBJ databases">
        <title>Annotation of Culex pipiens quinquefasciatus.</title>
        <authorList>
            <consortium name="The Broad Institute Genome Sequencing Platform"/>
            <person name="Atkinson P.W."/>
            <person name="Hemingway J."/>
            <person name="Christensen B.M."/>
            <person name="Higgs S."/>
            <person name="Kodira C."/>
            <person name="Hannick L."/>
            <person name="Megy K."/>
            <person name="O'Leary S."/>
            <person name="Pearson M."/>
            <person name="Haas B.J."/>
            <person name="Mauceli E."/>
            <person name="Wortman J.R."/>
            <person name="Lee N.H."/>
            <person name="Guigo R."/>
            <person name="Stanke M."/>
            <person name="Alvarado L."/>
            <person name="Amedeo P."/>
            <person name="Antoine C.H."/>
            <person name="Arensburger P."/>
            <person name="Bidwell S.L."/>
            <person name="Crawford M."/>
            <person name="Camaro F."/>
            <person name="Devon K."/>
            <person name="Engels R."/>
            <person name="Hammond M."/>
            <person name="Howarth C."/>
            <person name="Koehrsen M."/>
            <person name="Lawson D."/>
            <person name="Montgomery P."/>
            <person name="Nene V."/>
            <person name="Nusbaum C."/>
            <person name="Puiu D."/>
            <person name="Romero-Severson J."/>
            <person name="Severson D.W."/>
            <person name="Shumway M."/>
            <person name="Sisk P."/>
            <person name="Stolte C."/>
            <person name="Zeng Q."/>
            <person name="Eisenstadt E."/>
            <person name="Fraser-Liggett C."/>
            <person name="Strausberg R."/>
            <person name="Galagan J."/>
            <person name="Birren B."/>
            <person name="Collins F.H."/>
        </authorList>
    </citation>
    <scope>NUCLEOTIDE SEQUENCE [LARGE SCALE GENOMIC DNA]</scope>
    <source>
        <strain evidence="2">JHB</strain>
    </source>
</reference>
<reference evidence="3" key="2">
    <citation type="submission" date="2021-02" db="UniProtKB">
        <authorList>
            <consortium name="EnsemblMetazoa"/>
        </authorList>
    </citation>
    <scope>IDENTIFICATION</scope>
    <source>
        <strain evidence="3">JHB</strain>
    </source>
</reference>
<keyword evidence="4" id="KW-1185">Reference proteome</keyword>
<organism>
    <name type="scientific">Culex quinquefasciatus</name>
    <name type="common">Southern house mosquito</name>
    <name type="synonym">Culex pungens</name>
    <dbReference type="NCBI Taxonomy" id="7176"/>
    <lineage>
        <taxon>Eukaryota</taxon>
        <taxon>Metazoa</taxon>
        <taxon>Ecdysozoa</taxon>
        <taxon>Arthropoda</taxon>
        <taxon>Hexapoda</taxon>
        <taxon>Insecta</taxon>
        <taxon>Pterygota</taxon>
        <taxon>Neoptera</taxon>
        <taxon>Endopterygota</taxon>
        <taxon>Diptera</taxon>
        <taxon>Nematocera</taxon>
        <taxon>Culicoidea</taxon>
        <taxon>Culicidae</taxon>
        <taxon>Culicinae</taxon>
        <taxon>Culicini</taxon>
        <taxon>Culex</taxon>
        <taxon>Culex</taxon>
    </lineage>
</organism>
<dbReference type="SUPFAM" id="SSF50249">
    <property type="entry name" value="Nucleic acid-binding proteins"/>
    <property type="match status" value="1"/>
</dbReference>
<dbReference type="InterPro" id="IPR033762">
    <property type="entry name" value="MCM_OB"/>
</dbReference>
<name>B0X800_CULQU</name>
<dbReference type="STRING" id="7176.B0X800"/>
<dbReference type="Proteomes" id="UP000002320">
    <property type="component" value="Unassembled WGS sequence"/>
</dbReference>
<dbReference type="KEGG" id="cqu:CpipJ_CPIJ015595"/>
<feature type="domain" description="MCM OB" evidence="1">
    <location>
        <begin position="23"/>
        <end position="59"/>
    </location>
</feature>
<gene>
    <name evidence="3" type="primary">6048933</name>
    <name evidence="2" type="ORF">CpipJ_CPIJ015595</name>
</gene>
<evidence type="ECO:0000313" key="2">
    <source>
        <dbReference type="EMBL" id="EDS42219.1"/>
    </source>
</evidence>
<dbReference type="VEuPathDB" id="VectorBase:CPIJ015595"/>
<dbReference type="InParanoid" id="B0X800"/>